<comment type="caution">
    <text evidence="2">The sequence shown here is derived from an EMBL/GenBank/DDBJ whole genome shotgun (WGS) entry which is preliminary data.</text>
</comment>
<evidence type="ECO:0000256" key="1">
    <source>
        <dbReference type="SAM" id="MobiDB-lite"/>
    </source>
</evidence>
<feature type="compositionally biased region" description="Basic residues" evidence="1">
    <location>
        <begin position="229"/>
        <end position="238"/>
    </location>
</feature>
<dbReference type="RefSeq" id="WP_267029865.1">
    <property type="nucleotide sequence ID" value="NZ_JAIFZO010000002.1"/>
</dbReference>
<feature type="compositionally biased region" description="Basic residues" evidence="1">
    <location>
        <begin position="177"/>
        <end position="192"/>
    </location>
</feature>
<evidence type="ECO:0000313" key="2">
    <source>
        <dbReference type="EMBL" id="MCX4237454.1"/>
    </source>
</evidence>
<feature type="compositionally biased region" description="Basic residues" evidence="1">
    <location>
        <begin position="210"/>
        <end position="220"/>
    </location>
</feature>
<protein>
    <submittedName>
        <fullName evidence="2">DNA primase</fullName>
    </submittedName>
</protein>
<reference evidence="2" key="1">
    <citation type="journal article" date="2022" name="bioRxiv">
        <title>Discovery and biosynthetic assessment of Streptomyces ortus sp nov. isolated from a deep-sea sponge.</title>
        <authorList>
            <person name="Williams S.E."/>
        </authorList>
    </citation>
    <scope>NUCLEOTIDE SEQUENCE</scope>
    <source>
        <strain evidence="2">A15ISP2-DRY2</strain>
    </source>
</reference>
<feature type="compositionally biased region" description="Acidic residues" evidence="1">
    <location>
        <begin position="127"/>
        <end position="150"/>
    </location>
</feature>
<dbReference type="Proteomes" id="UP001165590">
    <property type="component" value="Unassembled WGS sequence"/>
</dbReference>
<feature type="compositionally biased region" description="Basic and acidic residues" evidence="1">
    <location>
        <begin position="151"/>
        <end position="176"/>
    </location>
</feature>
<gene>
    <name evidence="2" type="ORF">K3769_32735</name>
</gene>
<sequence>MNRLGLGLAVGAGYVLGRTKKMKLAFAVGTMVAGKRMHLSPRALADLVSTQLQNNPQFKELGDQLRGDLRGVGKAATGALVERQITGLADRLHGRTSQVQDQLSGVVPVDVPDVPGVGGKKRRDRDEEPDDGYEDDEYDDDEHEQDDDSDDSARGTRDSDDDEPAGRDAPGDEEKPRPRKRTPAKKTAKAPAKKAADKRSPGNEAPAKKTAARTAKKAPGRKTAAAKSATRRTTRARTTRGGGDDD</sequence>
<accession>A0ABT3VEQ9</accession>
<keyword evidence="3" id="KW-1185">Reference proteome</keyword>
<dbReference type="EMBL" id="JAIFZO010000002">
    <property type="protein sequence ID" value="MCX4237454.1"/>
    <property type="molecule type" value="Genomic_DNA"/>
</dbReference>
<feature type="compositionally biased region" description="Low complexity" evidence="1">
    <location>
        <begin position="105"/>
        <end position="115"/>
    </location>
</feature>
<evidence type="ECO:0000313" key="3">
    <source>
        <dbReference type="Proteomes" id="UP001165590"/>
    </source>
</evidence>
<proteinExistence type="predicted"/>
<name>A0ABT3VEQ9_9ACTN</name>
<feature type="region of interest" description="Disordered" evidence="1">
    <location>
        <begin position="96"/>
        <end position="246"/>
    </location>
</feature>
<organism evidence="2 3">
    <name type="scientific">Streptomyces ortus</name>
    <dbReference type="NCBI Taxonomy" id="2867268"/>
    <lineage>
        <taxon>Bacteria</taxon>
        <taxon>Bacillati</taxon>
        <taxon>Actinomycetota</taxon>
        <taxon>Actinomycetes</taxon>
        <taxon>Kitasatosporales</taxon>
        <taxon>Streptomycetaceae</taxon>
        <taxon>Streptomyces</taxon>
    </lineage>
</organism>